<comment type="caution">
    <text evidence="1">The sequence shown here is derived from an EMBL/GenBank/DDBJ whole genome shotgun (WGS) entry which is preliminary data.</text>
</comment>
<evidence type="ECO:0000313" key="1">
    <source>
        <dbReference type="EMBL" id="KAG4410881.1"/>
    </source>
</evidence>
<protein>
    <submittedName>
        <fullName evidence="1">Uncharacterized protein</fullName>
    </submittedName>
</protein>
<dbReference type="AlphaFoldDB" id="A0A8H7T0P5"/>
<proteinExistence type="predicted"/>
<evidence type="ECO:0000313" key="2">
    <source>
        <dbReference type="Proteomes" id="UP000664132"/>
    </source>
</evidence>
<reference evidence="1" key="1">
    <citation type="submission" date="2021-02" db="EMBL/GenBank/DDBJ databases">
        <title>Genome sequence Cadophora malorum strain M34.</title>
        <authorList>
            <person name="Stefanovic E."/>
            <person name="Vu D."/>
            <person name="Scully C."/>
            <person name="Dijksterhuis J."/>
            <person name="Roader J."/>
            <person name="Houbraken J."/>
        </authorList>
    </citation>
    <scope>NUCLEOTIDE SEQUENCE</scope>
    <source>
        <strain evidence="1">M34</strain>
    </source>
</reference>
<gene>
    <name evidence="1" type="ORF">IFR04_015983</name>
</gene>
<dbReference type="EMBL" id="JAFJYH010000566">
    <property type="protein sequence ID" value="KAG4410881.1"/>
    <property type="molecule type" value="Genomic_DNA"/>
</dbReference>
<dbReference type="OrthoDB" id="10340497at2759"/>
<name>A0A8H7T0P5_9HELO</name>
<dbReference type="Proteomes" id="UP000664132">
    <property type="component" value="Unassembled WGS sequence"/>
</dbReference>
<organism evidence="1 2">
    <name type="scientific">Cadophora malorum</name>
    <dbReference type="NCBI Taxonomy" id="108018"/>
    <lineage>
        <taxon>Eukaryota</taxon>
        <taxon>Fungi</taxon>
        <taxon>Dikarya</taxon>
        <taxon>Ascomycota</taxon>
        <taxon>Pezizomycotina</taxon>
        <taxon>Leotiomycetes</taxon>
        <taxon>Helotiales</taxon>
        <taxon>Ploettnerulaceae</taxon>
        <taxon>Cadophora</taxon>
    </lineage>
</organism>
<sequence length="163" mass="18736">MSNSESTIEMERCHPPQFVRPTAQGLQDASDAFEHHIQEHTRDISFRDSLFETWKKQRIAAGKLIKIEDGYSDTIEPRLEGIRDYLETLKGHFDEVKFPQLSIADLTEHNPRITERNPLVPKESTFVRDTVLVGRDDIPFFVWFRDGPNGVTRGASSNRGHCI</sequence>
<accession>A0A8H7T0P5</accession>
<keyword evidence="2" id="KW-1185">Reference proteome</keyword>